<keyword evidence="5 8" id="KW-0472">Membrane</keyword>
<feature type="transmembrane region" description="Helical" evidence="8">
    <location>
        <begin position="170"/>
        <end position="192"/>
    </location>
</feature>
<dbReference type="AlphaFoldDB" id="A0A9P9J3S6"/>
<reference evidence="10" key="1">
    <citation type="journal article" date="2021" name="Nat. Commun.">
        <title>Genetic determinants of endophytism in the Arabidopsis root mycobiome.</title>
        <authorList>
            <person name="Mesny F."/>
            <person name="Miyauchi S."/>
            <person name="Thiergart T."/>
            <person name="Pickel B."/>
            <person name="Atanasova L."/>
            <person name="Karlsson M."/>
            <person name="Huettel B."/>
            <person name="Barry K.W."/>
            <person name="Haridas S."/>
            <person name="Chen C."/>
            <person name="Bauer D."/>
            <person name="Andreopoulos W."/>
            <person name="Pangilinan J."/>
            <person name="LaButti K."/>
            <person name="Riley R."/>
            <person name="Lipzen A."/>
            <person name="Clum A."/>
            <person name="Drula E."/>
            <person name="Henrissat B."/>
            <person name="Kohler A."/>
            <person name="Grigoriev I.V."/>
            <person name="Martin F.M."/>
            <person name="Hacquard S."/>
        </authorList>
    </citation>
    <scope>NUCLEOTIDE SEQUENCE</scope>
    <source>
        <strain evidence="10">MPI-CAGE-AT-0147</strain>
    </source>
</reference>
<evidence type="ECO:0000256" key="1">
    <source>
        <dbReference type="ARBA" id="ARBA00004141"/>
    </source>
</evidence>
<dbReference type="PANTHER" id="PTHR23502:SF68">
    <property type="entry name" value="MULTIDRUG TRANSPORTER, PUTATIVE (AFU_ORTHOLOGUE AFUA_3G01120)-RELATED"/>
    <property type="match status" value="1"/>
</dbReference>
<evidence type="ECO:0000313" key="11">
    <source>
        <dbReference type="Proteomes" id="UP000738349"/>
    </source>
</evidence>
<feature type="transmembrane region" description="Helical" evidence="8">
    <location>
        <begin position="347"/>
        <end position="366"/>
    </location>
</feature>
<gene>
    <name evidence="10" type="ORF">EDB81DRAFT_761442</name>
</gene>
<keyword evidence="4 8" id="KW-1133">Transmembrane helix</keyword>
<keyword evidence="3 8" id="KW-0812">Transmembrane</keyword>
<evidence type="ECO:0000256" key="2">
    <source>
        <dbReference type="ARBA" id="ARBA00008335"/>
    </source>
</evidence>
<protein>
    <submittedName>
        <fullName evidence="10">Polyamine transporter 3</fullName>
    </submittedName>
</protein>
<feature type="transmembrane region" description="Helical" evidence="8">
    <location>
        <begin position="387"/>
        <end position="408"/>
    </location>
</feature>
<feature type="domain" description="Major facilitator superfamily (MFS) profile" evidence="9">
    <location>
        <begin position="76"/>
        <end position="508"/>
    </location>
</feature>
<feature type="transmembrane region" description="Helical" evidence="8">
    <location>
        <begin position="300"/>
        <end position="327"/>
    </location>
</feature>
<feature type="transmembrane region" description="Helical" evidence="8">
    <location>
        <begin position="449"/>
        <end position="470"/>
    </location>
</feature>
<dbReference type="EMBL" id="JAGMUV010000011">
    <property type="protein sequence ID" value="KAH7140990.1"/>
    <property type="molecule type" value="Genomic_DNA"/>
</dbReference>
<evidence type="ECO:0000256" key="4">
    <source>
        <dbReference type="ARBA" id="ARBA00022989"/>
    </source>
</evidence>
<feature type="region of interest" description="Disordered" evidence="7">
    <location>
        <begin position="1"/>
        <end position="28"/>
    </location>
</feature>
<dbReference type="GO" id="GO:0042908">
    <property type="term" value="P:xenobiotic transport"/>
    <property type="evidence" value="ECO:0007669"/>
    <property type="project" value="UniProtKB-ARBA"/>
</dbReference>
<feature type="transmembrane region" description="Helical" evidence="8">
    <location>
        <begin position="143"/>
        <end position="164"/>
    </location>
</feature>
<evidence type="ECO:0000256" key="6">
    <source>
        <dbReference type="ARBA" id="ARBA00023180"/>
    </source>
</evidence>
<dbReference type="PROSITE" id="PS00216">
    <property type="entry name" value="SUGAR_TRANSPORT_1"/>
    <property type="match status" value="1"/>
</dbReference>
<feature type="transmembrane region" description="Helical" evidence="8">
    <location>
        <begin position="204"/>
        <end position="225"/>
    </location>
</feature>
<dbReference type="GO" id="GO:0140115">
    <property type="term" value="P:export across plasma membrane"/>
    <property type="evidence" value="ECO:0007669"/>
    <property type="project" value="UniProtKB-ARBA"/>
</dbReference>
<dbReference type="InterPro" id="IPR011701">
    <property type="entry name" value="MFS"/>
</dbReference>
<comment type="subcellular location">
    <subcellularLocation>
        <location evidence="1">Membrane</location>
        <topology evidence="1">Multi-pass membrane protein</topology>
    </subcellularLocation>
</comment>
<dbReference type="GO" id="GO:0022857">
    <property type="term" value="F:transmembrane transporter activity"/>
    <property type="evidence" value="ECO:0007669"/>
    <property type="project" value="InterPro"/>
</dbReference>
<dbReference type="Proteomes" id="UP000738349">
    <property type="component" value="Unassembled WGS sequence"/>
</dbReference>
<dbReference type="SUPFAM" id="SSF103473">
    <property type="entry name" value="MFS general substrate transporter"/>
    <property type="match status" value="1"/>
</dbReference>
<evidence type="ECO:0000259" key="9">
    <source>
        <dbReference type="PROSITE" id="PS50850"/>
    </source>
</evidence>
<sequence length="516" mass="55810">MSADIDMAAATPRNYPIEPKTTNDGTLNQREQGIQIEADAEHSKSNIELGRGVVVEEVPNDAEDPKNWPDSKKWGHVATLSILTILTPLGSSMFAPGIPAILDEFHERSDAMATFIMSVYFLGFAFGPLVVAPLSEIYGRRPLYLYGNIIFVIFTVCTAVSNSIGMLLAFRLLMGLTGCVPVTIGSGSIADIMPAEKRGRAMSVWALGPLLGPCVGPVAGGVLIEALGWRWVYWIISILGTLVFPLNFFFLKETFAPVLLDKRAKARQTVAVAGNLDRQSQLPSLGNPRRNIHKALIRPLLLLLRAPVVTVSAIYIAIVYGIMNLLITTFSFVYLDTYGFGEAESGLAFLPGGLGMVIGVLLFGQLTDLVVLRHMVGGTTYKPEARLVPLLTIPSGLALPIGLLLYGWAAAGHIHWIVPMIGVSIFTIGMMGITACLQSYLLDTHLQYAASVTAALTVLRSLLGAFLPLGGLQMYNALGLGWGNSLLAFISLILFPIPLVLYILGERIRNTFRTNV</sequence>
<evidence type="ECO:0000256" key="3">
    <source>
        <dbReference type="ARBA" id="ARBA00022692"/>
    </source>
</evidence>
<feature type="transmembrane region" description="Helical" evidence="8">
    <location>
        <begin position="414"/>
        <end position="437"/>
    </location>
</feature>
<proteinExistence type="inferred from homology"/>
<keyword evidence="6" id="KW-0325">Glycoprotein</keyword>
<dbReference type="PROSITE" id="PS50850">
    <property type="entry name" value="MFS"/>
    <property type="match status" value="1"/>
</dbReference>
<feature type="transmembrane region" description="Helical" evidence="8">
    <location>
        <begin position="482"/>
        <end position="504"/>
    </location>
</feature>
<dbReference type="Pfam" id="PF07690">
    <property type="entry name" value="MFS_1"/>
    <property type="match status" value="1"/>
</dbReference>
<dbReference type="FunFam" id="1.20.1250.20:FF:000011">
    <property type="entry name" value="MFS multidrug transporter, putative"/>
    <property type="match status" value="1"/>
</dbReference>
<organism evidence="10 11">
    <name type="scientific">Dactylonectria macrodidyma</name>
    <dbReference type="NCBI Taxonomy" id="307937"/>
    <lineage>
        <taxon>Eukaryota</taxon>
        <taxon>Fungi</taxon>
        <taxon>Dikarya</taxon>
        <taxon>Ascomycota</taxon>
        <taxon>Pezizomycotina</taxon>
        <taxon>Sordariomycetes</taxon>
        <taxon>Hypocreomycetidae</taxon>
        <taxon>Hypocreales</taxon>
        <taxon>Nectriaceae</taxon>
        <taxon>Dactylonectria</taxon>
    </lineage>
</organism>
<comment type="similarity">
    <text evidence="2">Belongs to the major facilitator superfamily.</text>
</comment>
<dbReference type="InterPro" id="IPR036259">
    <property type="entry name" value="MFS_trans_sf"/>
</dbReference>
<feature type="transmembrane region" description="Helical" evidence="8">
    <location>
        <begin position="77"/>
        <end position="99"/>
    </location>
</feature>
<feature type="transmembrane region" description="Helical" evidence="8">
    <location>
        <begin position="111"/>
        <end position="131"/>
    </location>
</feature>
<dbReference type="InterPro" id="IPR005829">
    <property type="entry name" value="Sugar_transporter_CS"/>
</dbReference>
<accession>A0A9P9J3S6</accession>
<evidence type="ECO:0000256" key="7">
    <source>
        <dbReference type="SAM" id="MobiDB-lite"/>
    </source>
</evidence>
<comment type="caution">
    <text evidence="10">The sequence shown here is derived from an EMBL/GenBank/DDBJ whole genome shotgun (WGS) entry which is preliminary data.</text>
</comment>
<dbReference type="PANTHER" id="PTHR23502">
    <property type="entry name" value="MAJOR FACILITATOR SUPERFAMILY"/>
    <property type="match status" value="1"/>
</dbReference>
<name>A0A9P9J3S6_9HYPO</name>
<dbReference type="GO" id="GO:0016020">
    <property type="term" value="C:membrane"/>
    <property type="evidence" value="ECO:0007669"/>
    <property type="project" value="UniProtKB-SubCell"/>
</dbReference>
<evidence type="ECO:0000256" key="8">
    <source>
        <dbReference type="SAM" id="Phobius"/>
    </source>
</evidence>
<dbReference type="InterPro" id="IPR020846">
    <property type="entry name" value="MFS_dom"/>
</dbReference>
<dbReference type="CDD" id="cd17323">
    <property type="entry name" value="MFS_Tpo1_MDR_like"/>
    <property type="match status" value="1"/>
</dbReference>
<feature type="transmembrane region" description="Helical" evidence="8">
    <location>
        <begin position="231"/>
        <end position="251"/>
    </location>
</feature>
<dbReference type="OrthoDB" id="5296287at2759"/>
<keyword evidence="11" id="KW-1185">Reference proteome</keyword>
<dbReference type="Gene3D" id="1.20.1250.20">
    <property type="entry name" value="MFS general substrate transporter like domains"/>
    <property type="match status" value="1"/>
</dbReference>
<evidence type="ECO:0000256" key="5">
    <source>
        <dbReference type="ARBA" id="ARBA00023136"/>
    </source>
</evidence>
<evidence type="ECO:0000313" key="10">
    <source>
        <dbReference type="EMBL" id="KAH7140990.1"/>
    </source>
</evidence>